<feature type="region of interest" description="Disordered" evidence="1">
    <location>
        <begin position="184"/>
        <end position="220"/>
    </location>
</feature>
<protein>
    <submittedName>
        <fullName evidence="2">Uncharacterized protein</fullName>
    </submittedName>
</protein>
<feature type="compositionally biased region" description="Polar residues" evidence="1">
    <location>
        <begin position="448"/>
        <end position="464"/>
    </location>
</feature>
<gene>
    <name evidence="2" type="ORF">L211DRAFT_846187</name>
</gene>
<feature type="compositionally biased region" description="Low complexity" evidence="1">
    <location>
        <begin position="328"/>
        <end position="338"/>
    </location>
</feature>
<reference evidence="2 3" key="1">
    <citation type="journal article" date="2018" name="Nat. Ecol. Evol.">
        <title>Pezizomycetes genomes reveal the molecular basis of ectomycorrhizal truffle lifestyle.</title>
        <authorList>
            <person name="Murat C."/>
            <person name="Payen T."/>
            <person name="Noel B."/>
            <person name="Kuo A."/>
            <person name="Morin E."/>
            <person name="Chen J."/>
            <person name="Kohler A."/>
            <person name="Krizsan K."/>
            <person name="Balestrini R."/>
            <person name="Da Silva C."/>
            <person name="Montanini B."/>
            <person name="Hainaut M."/>
            <person name="Levati E."/>
            <person name="Barry K.W."/>
            <person name="Belfiori B."/>
            <person name="Cichocki N."/>
            <person name="Clum A."/>
            <person name="Dockter R.B."/>
            <person name="Fauchery L."/>
            <person name="Guy J."/>
            <person name="Iotti M."/>
            <person name="Le Tacon F."/>
            <person name="Lindquist E.A."/>
            <person name="Lipzen A."/>
            <person name="Malagnac F."/>
            <person name="Mello A."/>
            <person name="Molinier V."/>
            <person name="Miyauchi S."/>
            <person name="Poulain J."/>
            <person name="Riccioni C."/>
            <person name="Rubini A."/>
            <person name="Sitrit Y."/>
            <person name="Splivallo R."/>
            <person name="Traeger S."/>
            <person name="Wang M."/>
            <person name="Zifcakova L."/>
            <person name="Wipf D."/>
            <person name="Zambonelli A."/>
            <person name="Paolocci F."/>
            <person name="Nowrousian M."/>
            <person name="Ottonello S."/>
            <person name="Baldrian P."/>
            <person name="Spatafora J.W."/>
            <person name="Henrissat B."/>
            <person name="Nagy L.G."/>
            <person name="Aury J.M."/>
            <person name="Wincker P."/>
            <person name="Grigoriev I.V."/>
            <person name="Bonfante P."/>
            <person name="Martin F.M."/>
        </authorList>
    </citation>
    <scope>NUCLEOTIDE SEQUENCE [LARGE SCALE GENOMIC DNA]</scope>
    <source>
        <strain evidence="2 3">ATCC MYA-4762</strain>
    </source>
</reference>
<dbReference type="EMBL" id="ML121531">
    <property type="protein sequence ID" value="RPB27366.1"/>
    <property type="molecule type" value="Genomic_DNA"/>
</dbReference>
<dbReference type="AlphaFoldDB" id="A0A3N4LWU5"/>
<keyword evidence="3" id="KW-1185">Reference proteome</keyword>
<evidence type="ECO:0000313" key="2">
    <source>
        <dbReference type="EMBL" id="RPB27366.1"/>
    </source>
</evidence>
<feature type="region of interest" description="Disordered" evidence="1">
    <location>
        <begin position="448"/>
        <end position="482"/>
    </location>
</feature>
<feature type="compositionally biased region" description="Acidic residues" evidence="1">
    <location>
        <begin position="275"/>
        <end position="284"/>
    </location>
</feature>
<organism evidence="2 3">
    <name type="scientific">Terfezia boudieri ATCC MYA-4762</name>
    <dbReference type="NCBI Taxonomy" id="1051890"/>
    <lineage>
        <taxon>Eukaryota</taxon>
        <taxon>Fungi</taxon>
        <taxon>Dikarya</taxon>
        <taxon>Ascomycota</taxon>
        <taxon>Pezizomycotina</taxon>
        <taxon>Pezizomycetes</taxon>
        <taxon>Pezizales</taxon>
        <taxon>Pezizaceae</taxon>
        <taxon>Terfezia</taxon>
    </lineage>
</organism>
<sequence>MSRTSAPESSCDAKPAGPHITPNTAKAEPAKLRPVTDLHCYICTPTPSFTNTSHLLTHLASKSHLRTLFEIELCATQCGDEGCTRALEKFHTWYYVENVGEHLVDRFIIKKGKWSREKLKSDAEEPFQEGQENMVNDTQVPRQQEENVMVNDAQALHQTKEEFNERGLAEILIAAMNEDKKRKRVDFSTPTRPASRLNVDGILTPPCTVKGPTARSAGGRKPLASLINEAPTRVTQPPIEEQLALSYTNTPSSESSLGQVKAEEAGFNAFNPSLENEEETDINEGPDRGVIYSSRGPRLRGKIWPGMAVFDGAPSLSFMRTTPSRVFSPSGAAPSTTSAREEKSPTSGHPNEAPSSPSVSHTQGSKPGTILEPSCNSEPSAKRLKHMGSSLELIFQGVDEINAEVDNDSDLDADADYEMEEHLEYILREDLAKTDGNRQLKLSQYPTAASNTTFSPSPVCGQNRSSRKTPTVDVEKQTHRKTTEHQLGQWQPINGAECNRTKHAMAIGSLINEGHDQDVADESNRIEHDSGGIVHVAHHINLDTLNQAYVSLYRSG</sequence>
<feature type="region of interest" description="Disordered" evidence="1">
    <location>
        <begin position="321"/>
        <end position="383"/>
    </location>
</feature>
<evidence type="ECO:0000313" key="3">
    <source>
        <dbReference type="Proteomes" id="UP000267821"/>
    </source>
</evidence>
<feature type="compositionally biased region" description="Polar residues" evidence="1">
    <location>
        <begin position="345"/>
        <end position="366"/>
    </location>
</feature>
<feature type="region of interest" description="Disordered" evidence="1">
    <location>
        <begin position="1"/>
        <end position="28"/>
    </location>
</feature>
<dbReference type="InParanoid" id="A0A3N4LWU5"/>
<accession>A0A3N4LWU5</accession>
<feature type="region of interest" description="Disordered" evidence="1">
    <location>
        <begin position="271"/>
        <end position="290"/>
    </location>
</feature>
<evidence type="ECO:0000256" key="1">
    <source>
        <dbReference type="SAM" id="MobiDB-lite"/>
    </source>
</evidence>
<feature type="compositionally biased region" description="Basic and acidic residues" evidence="1">
    <location>
        <begin position="473"/>
        <end position="482"/>
    </location>
</feature>
<proteinExistence type="predicted"/>
<dbReference type="STRING" id="1051890.A0A3N4LWU5"/>
<dbReference type="OrthoDB" id="5428259at2759"/>
<dbReference type="Proteomes" id="UP000267821">
    <property type="component" value="Unassembled WGS sequence"/>
</dbReference>
<name>A0A3N4LWU5_9PEZI</name>